<gene>
    <name evidence="1" type="ORF">MRATA1EN22A_LOCUS12812</name>
</gene>
<name>A0AC59Z1L6_RANTA</name>
<proteinExistence type="predicted"/>
<evidence type="ECO:0000313" key="2">
    <source>
        <dbReference type="Proteomes" id="UP001162501"/>
    </source>
</evidence>
<dbReference type="EMBL" id="OX596106">
    <property type="protein sequence ID" value="CAN0151886.1"/>
    <property type="molecule type" value="Genomic_DNA"/>
</dbReference>
<dbReference type="Proteomes" id="UP001162501">
    <property type="component" value="Chromosome 22"/>
</dbReference>
<organism evidence="1 2">
    <name type="scientific">Rangifer tarandus platyrhynchus</name>
    <name type="common">Svalbard reindeer</name>
    <dbReference type="NCBI Taxonomy" id="3082113"/>
    <lineage>
        <taxon>Eukaryota</taxon>
        <taxon>Metazoa</taxon>
        <taxon>Chordata</taxon>
        <taxon>Craniata</taxon>
        <taxon>Vertebrata</taxon>
        <taxon>Euteleostomi</taxon>
        <taxon>Mammalia</taxon>
        <taxon>Eutheria</taxon>
        <taxon>Laurasiatheria</taxon>
        <taxon>Artiodactyla</taxon>
        <taxon>Ruminantia</taxon>
        <taxon>Pecora</taxon>
        <taxon>Cervidae</taxon>
        <taxon>Odocoileinae</taxon>
        <taxon>Rangifer</taxon>
    </lineage>
</organism>
<evidence type="ECO:0000313" key="1">
    <source>
        <dbReference type="EMBL" id="CAN0151886.1"/>
    </source>
</evidence>
<reference evidence="1" key="2">
    <citation type="submission" date="2025-03" db="EMBL/GenBank/DDBJ databases">
        <authorList>
            <consortium name="ELIXIR-Norway"/>
            <consortium name="Elixir Norway"/>
        </authorList>
    </citation>
    <scope>NUCLEOTIDE SEQUENCE</scope>
</reference>
<feature type="non-terminal residue" evidence="1">
    <location>
        <position position="1"/>
    </location>
</feature>
<protein>
    <submittedName>
        <fullName evidence="1">Uncharacterized protein</fullName>
    </submittedName>
</protein>
<reference evidence="1" key="1">
    <citation type="submission" date="2023-05" db="EMBL/GenBank/DDBJ databases">
        <authorList>
            <consortium name="ELIXIR-Norway"/>
        </authorList>
    </citation>
    <scope>NUCLEOTIDE SEQUENCE</scope>
</reference>
<sequence length="81" mass="9125">LEVFYRLSDLTSDLKEEAIPSSEWSRWELQPSEKSQESPAASQRLSIATSLTWSSPESVLAPCQLRISGEFLSFSSVNFQK</sequence>
<accession>A0AC59Z1L6</accession>